<protein>
    <submittedName>
        <fullName evidence="1">Uncharacterized protein</fullName>
    </submittedName>
</protein>
<gene>
    <name evidence="1" type="ORF">SCNU_03932</name>
</gene>
<dbReference type="AlphaFoldDB" id="F1YFN9"/>
<dbReference type="EMBL" id="AEUD01000002">
    <property type="protein sequence ID" value="EGD56671.1"/>
    <property type="molecule type" value="Genomic_DNA"/>
</dbReference>
<dbReference type="eggNOG" id="ENOG5033K3M">
    <property type="taxonomic scope" value="Bacteria"/>
</dbReference>
<comment type="caution">
    <text evidence="1">The sequence shown here is derived from an EMBL/GenBank/DDBJ whole genome shotgun (WGS) entry which is preliminary data.</text>
</comment>
<name>F1YFN9_9ACTN</name>
<organism evidence="1 2">
    <name type="scientific">Gordonia neofelifaecis NRRL B-59395</name>
    <dbReference type="NCBI Taxonomy" id="644548"/>
    <lineage>
        <taxon>Bacteria</taxon>
        <taxon>Bacillati</taxon>
        <taxon>Actinomycetota</taxon>
        <taxon>Actinomycetes</taxon>
        <taxon>Mycobacteriales</taxon>
        <taxon>Gordoniaceae</taxon>
        <taxon>Gordonia</taxon>
    </lineage>
</organism>
<proteinExistence type="predicted"/>
<evidence type="ECO:0000313" key="1">
    <source>
        <dbReference type="EMBL" id="EGD56671.1"/>
    </source>
</evidence>
<dbReference type="Proteomes" id="UP000035065">
    <property type="component" value="Unassembled WGS sequence"/>
</dbReference>
<evidence type="ECO:0000313" key="2">
    <source>
        <dbReference type="Proteomes" id="UP000035065"/>
    </source>
</evidence>
<accession>F1YFN9</accession>
<sequence>MIVGARIPIPSNRQVNPMNHGHAPTLADLADRSGVDVLDHLDTQVRVPVIAGLQAQGDLIVIPEDLVPQVRPYSQSIRLNVAGSGIELLRSESGGNPHTLVSDPGTCFWYPSVNDLIRLSLGFLETQVSAYLIHPEHGATGMAPGRYLIRRQRERNGSSGTADRFVYD</sequence>
<keyword evidence="2" id="KW-1185">Reference proteome</keyword>
<reference evidence="1 2" key="1">
    <citation type="journal article" date="2011" name="J. Bacteriol.">
        <title>Draft Genome Sequence of Gordonia neofelifaecis NRRL B-59395, a Cholesterol-Degrading Actinomycete.</title>
        <authorList>
            <person name="Ge F."/>
            <person name="Li W."/>
            <person name="Chen G."/>
            <person name="Liu Y."/>
            <person name="Zhang G."/>
            <person name="Yong B."/>
            <person name="Wang Q."/>
            <person name="Wang N."/>
            <person name="Huang Z."/>
            <person name="Li W."/>
            <person name="Wang J."/>
            <person name="Wu C."/>
            <person name="Xie Q."/>
            <person name="Liu G."/>
        </authorList>
    </citation>
    <scope>NUCLEOTIDE SEQUENCE [LARGE SCALE GENOMIC DNA]</scope>
    <source>
        <strain evidence="1 2">NRRL B-59395</strain>
    </source>
</reference>